<feature type="signal peptide" evidence="2">
    <location>
        <begin position="1"/>
        <end position="19"/>
    </location>
</feature>
<proteinExistence type="predicted"/>
<evidence type="ECO:0000256" key="2">
    <source>
        <dbReference type="SAM" id="SignalP"/>
    </source>
</evidence>
<dbReference type="KEGG" id="cbw:RR42_m3041"/>
<evidence type="ECO:0000313" key="4">
    <source>
        <dbReference type="Proteomes" id="UP000031843"/>
    </source>
</evidence>
<dbReference type="OrthoDB" id="8967083at2"/>
<organism evidence="3 4">
    <name type="scientific">Cupriavidus basilensis</name>
    <dbReference type="NCBI Taxonomy" id="68895"/>
    <lineage>
        <taxon>Bacteria</taxon>
        <taxon>Pseudomonadati</taxon>
        <taxon>Pseudomonadota</taxon>
        <taxon>Betaproteobacteria</taxon>
        <taxon>Burkholderiales</taxon>
        <taxon>Burkholderiaceae</taxon>
        <taxon>Cupriavidus</taxon>
    </lineage>
</organism>
<evidence type="ECO:0000313" key="3">
    <source>
        <dbReference type="EMBL" id="AJG20412.1"/>
    </source>
</evidence>
<gene>
    <name evidence="3" type="ORF">RR42_m3041</name>
</gene>
<reference evidence="3 4" key="1">
    <citation type="journal article" date="2015" name="Genome Announc.">
        <title>Complete Genome Sequence of Cupriavidus basilensis 4G11, Isolated from the Oak Ridge Field Research Center Site.</title>
        <authorList>
            <person name="Ray J."/>
            <person name="Waters R.J."/>
            <person name="Skerker J.M."/>
            <person name="Kuehl J.V."/>
            <person name="Price M.N."/>
            <person name="Huang J."/>
            <person name="Chakraborty R."/>
            <person name="Arkin A.P."/>
            <person name="Deutschbauer A."/>
        </authorList>
    </citation>
    <scope>NUCLEOTIDE SEQUENCE [LARGE SCALE GENOMIC DNA]</scope>
    <source>
        <strain evidence="3">4G11</strain>
    </source>
</reference>
<dbReference type="RefSeq" id="WP_043348266.1">
    <property type="nucleotide sequence ID" value="NZ_CP010536.1"/>
</dbReference>
<keyword evidence="2" id="KW-0732">Signal</keyword>
<keyword evidence="4" id="KW-1185">Reference proteome</keyword>
<dbReference type="EMBL" id="CP010536">
    <property type="protein sequence ID" value="AJG20412.1"/>
    <property type="molecule type" value="Genomic_DNA"/>
</dbReference>
<feature type="chain" id="PRO_5002181450" evidence="2">
    <location>
        <begin position="20"/>
        <end position="120"/>
    </location>
</feature>
<dbReference type="Proteomes" id="UP000031843">
    <property type="component" value="Chromosome main"/>
</dbReference>
<evidence type="ECO:0000256" key="1">
    <source>
        <dbReference type="SAM" id="MobiDB-lite"/>
    </source>
</evidence>
<sequence>MKIAIAVAIAVLLPGTVYAAGPANPADRYDYNMRSTNKDGYVPDPQRTTNKDGYVPDAERATNKDGYVPDTAKANDKFDPYTQGANQNTASALTDSKASTKKPAGKAPSQKKSPTAGMDK</sequence>
<accession>A0A0C4Y4U6</accession>
<feature type="compositionally biased region" description="Polar residues" evidence="1">
    <location>
        <begin position="83"/>
        <end position="97"/>
    </location>
</feature>
<protein>
    <submittedName>
        <fullName evidence="3">Uncharacterized protein</fullName>
    </submittedName>
</protein>
<name>A0A0C4Y4U6_9BURK</name>
<feature type="region of interest" description="Disordered" evidence="1">
    <location>
        <begin position="22"/>
        <end position="120"/>
    </location>
</feature>
<dbReference type="AlphaFoldDB" id="A0A0C4Y4U6"/>